<dbReference type="InterPro" id="IPR001810">
    <property type="entry name" value="F-box_dom"/>
</dbReference>
<dbReference type="InterPro" id="IPR040267">
    <property type="entry name" value="EID1-like"/>
</dbReference>
<feature type="compositionally biased region" description="Basic residues" evidence="1">
    <location>
        <begin position="216"/>
        <end position="228"/>
    </location>
</feature>
<dbReference type="Proteomes" id="UP000623129">
    <property type="component" value="Unassembled WGS sequence"/>
</dbReference>
<dbReference type="Pfam" id="PF00646">
    <property type="entry name" value="F-box"/>
    <property type="match status" value="1"/>
</dbReference>
<dbReference type="PANTHER" id="PTHR31348:SF4">
    <property type="entry name" value="PHYTOCHROME A-ASSOCIATED F-BOX PROTEIN"/>
    <property type="match status" value="1"/>
</dbReference>
<protein>
    <submittedName>
        <fullName evidence="3">Phytochrome A-associated F-box protein-like protein</fullName>
    </submittedName>
</protein>
<feature type="region of interest" description="Disordered" evidence="1">
    <location>
        <begin position="175"/>
        <end position="236"/>
    </location>
</feature>
<proteinExistence type="predicted"/>
<evidence type="ECO:0000256" key="1">
    <source>
        <dbReference type="SAM" id="MobiDB-lite"/>
    </source>
</evidence>
<dbReference type="SUPFAM" id="SSF81383">
    <property type="entry name" value="F-box domain"/>
    <property type="match status" value="1"/>
</dbReference>
<evidence type="ECO:0000313" key="4">
    <source>
        <dbReference type="Proteomes" id="UP000623129"/>
    </source>
</evidence>
<evidence type="ECO:0000313" key="3">
    <source>
        <dbReference type="EMBL" id="KAF3340669.1"/>
    </source>
</evidence>
<name>A0A833RY90_9POAL</name>
<reference evidence="3" key="1">
    <citation type="submission" date="2020-01" db="EMBL/GenBank/DDBJ databases">
        <title>Genome sequence of Kobresia littledalei, the first chromosome-level genome in the family Cyperaceae.</title>
        <authorList>
            <person name="Qu G."/>
        </authorList>
    </citation>
    <scope>NUCLEOTIDE SEQUENCE</scope>
    <source>
        <strain evidence="3">C.B.Clarke</strain>
        <tissue evidence="3">Leaf</tissue>
    </source>
</reference>
<keyword evidence="4" id="KW-1185">Reference proteome</keyword>
<gene>
    <name evidence="3" type="ORF">FCM35_KLT09513</name>
</gene>
<dbReference type="EMBL" id="SWLB01000002">
    <property type="protein sequence ID" value="KAF3340669.1"/>
    <property type="molecule type" value="Genomic_DNA"/>
</dbReference>
<accession>A0A833RY90</accession>
<comment type="caution">
    <text evidence="3">The sequence shown here is derived from an EMBL/GenBank/DDBJ whole genome shotgun (WGS) entry which is preliminary data.</text>
</comment>
<dbReference type="InterPro" id="IPR036047">
    <property type="entry name" value="F-box-like_dom_sf"/>
</dbReference>
<dbReference type="PANTHER" id="PTHR31348">
    <property type="entry name" value="EID1-LIKE F-BOX PROTEIN 2-RELATED"/>
    <property type="match status" value="1"/>
</dbReference>
<dbReference type="OrthoDB" id="730977at2759"/>
<sequence length="361" mass="39892">MTTATSPPLPNPSTATSSVDPPSLIYLLPEDLLLKILTLLPSATDPRQLPRLSGVSRRLRHLLRSPLPSSLPLPLSPSPSVPYHTLHKLTVCCPGLLHAGVLLHNQSSDFGLSLDIGPDLSLPSPPLPSLPPPPHTNTAVATVTSTPTWSLFDDLYLDSSYDMSETQDYAAHISDSANLTPSETIPADTDPVDSTKEQLDCSSSNQPQNCTDTSSPKRRKKHGRRKRWMGPTSSHLATGNWSLSREQGSKLLASRFRGDSLYICDWPGCVHQEEKRKYMLFRGVFEDFKKSRVWKTIGDSKRGKIKLNCAYCTCNEMWDLHSAFCLRGFIGFHEDGEPVVRAFVCDNGHVSGAWTERPMYG</sequence>
<feature type="compositionally biased region" description="Polar residues" evidence="1">
    <location>
        <begin position="200"/>
        <end position="214"/>
    </location>
</feature>
<organism evidence="3 4">
    <name type="scientific">Carex littledalei</name>
    <dbReference type="NCBI Taxonomy" id="544730"/>
    <lineage>
        <taxon>Eukaryota</taxon>
        <taxon>Viridiplantae</taxon>
        <taxon>Streptophyta</taxon>
        <taxon>Embryophyta</taxon>
        <taxon>Tracheophyta</taxon>
        <taxon>Spermatophyta</taxon>
        <taxon>Magnoliopsida</taxon>
        <taxon>Liliopsida</taxon>
        <taxon>Poales</taxon>
        <taxon>Cyperaceae</taxon>
        <taxon>Cyperoideae</taxon>
        <taxon>Cariceae</taxon>
        <taxon>Carex</taxon>
        <taxon>Carex subgen. Euthyceras</taxon>
    </lineage>
</organism>
<evidence type="ECO:0000259" key="2">
    <source>
        <dbReference type="Pfam" id="PF00646"/>
    </source>
</evidence>
<feature type="domain" description="F-box" evidence="2">
    <location>
        <begin position="27"/>
        <end position="66"/>
    </location>
</feature>
<dbReference type="AlphaFoldDB" id="A0A833RY90"/>
<feature type="region of interest" description="Disordered" evidence="1">
    <location>
        <begin position="1"/>
        <end position="20"/>
    </location>
</feature>